<dbReference type="AlphaFoldDB" id="A0A809XW00"/>
<reference evidence="1" key="1">
    <citation type="submission" date="2020-05" db="EMBL/GenBank/DDBJ databases">
        <title>Complete genome sequence of Bradyrhizobium diazoefficiens XF2 isolated from soybean nodule.</title>
        <authorList>
            <person name="Noda R."/>
            <person name="Kakizaki K."/>
            <person name="Minamisawa K."/>
        </authorList>
    </citation>
    <scope>NUCLEOTIDE SEQUENCE</scope>
    <source>
        <strain evidence="1">XF2</strain>
    </source>
</reference>
<dbReference type="EMBL" id="AP023092">
    <property type="protein sequence ID" value="BCE31203.1"/>
    <property type="molecule type" value="Genomic_DNA"/>
</dbReference>
<sequence length="310" mass="35541">MTETIYNLFLMYQDGVCSQVRYVTHETDKGDQEALDFLLGRVAVDLNNSKIINLTRPFDKAEHDARTRLGHGQILWDEVYQILGAGDQPLSVVTPVVNGIPQVTFRAQLGDPNIYLREDMTQGVEMDDWILKYRKDDGLDLSQLIHDDYFEAIKITFNAKLHVSAMKLLLSAIDSLAYIEFGDTANVFIKWMDAYADLKPLGITSEELWELRNGLLHMTNLDSRAVTKKKVRRISFHVGAKLFYERDGIHYFGFFELLMEVARAHARWLETYNSNPEKRVEFVSRYDQTISDTRVARYGSAPPPHGQAIS</sequence>
<name>A0A809XW00_9BRAD</name>
<evidence type="ECO:0000313" key="1">
    <source>
        <dbReference type="EMBL" id="BCE31203.1"/>
    </source>
</evidence>
<organism evidence="1">
    <name type="scientific">Bradyrhizobium diazoefficiens</name>
    <dbReference type="NCBI Taxonomy" id="1355477"/>
    <lineage>
        <taxon>Bacteria</taxon>
        <taxon>Pseudomonadati</taxon>
        <taxon>Pseudomonadota</taxon>
        <taxon>Alphaproteobacteria</taxon>
        <taxon>Hyphomicrobiales</taxon>
        <taxon>Nitrobacteraceae</taxon>
        <taxon>Bradyrhizobium</taxon>
    </lineage>
</organism>
<accession>A0A809XW00</accession>
<protein>
    <submittedName>
        <fullName evidence="1">Uncharacterized protein</fullName>
    </submittedName>
</protein>
<proteinExistence type="predicted"/>
<gene>
    <name evidence="1" type="ORF">XF2B_49720</name>
</gene>